<proteinExistence type="predicted"/>
<sequence length="211" mass="23500">MSVVKKGKRVGGVSKDATWKKLGFLPAFKEGKDGEAKKYRALCIHCRKCQSNTSIDRLIIHRKSCTKFREDLTEELGTKTEEGGAPAESTPSTEPEPSTAASETTAVTTSNIEFSTSNLLDKLLEDDESSGRNPESTLVSYLTDLDQLVAPPPSDANRLQKDLIKAETEYLEAKSEYFTKMNEIAELKRTMTMLEAKKTQLEIVKLRDECE</sequence>
<evidence type="ECO:0000313" key="4">
    <source>
        <dbReference type="Proteomes" id="UP001059596"/>
    </source>
</evidence>
<feature type="region of interest" description="Disordered" evidence="2">
    <location>
        <begin position="75"/>
        <end position="108"/>
    </location>
</feature>
<evidence type="ECO:0000256" key="1">
    <source>
        <dbReference type="SAM" id="Coils"/>
    </source>
</evidence>
<evidence type="ECO:0000313" key="3">
    <source>
        <dbReference type="EMBL" id="KAI8046737.1"/>
    </source>
</evidence>
<dbReference type="AlphaFoldDB" id="A0A9P9Z0Y6"/>
<feature type="coiled-coil region" evidence="1">
    <location>
        <begin position="156"/>
        <end position="204"/>
    </location>
</feature>
<dbReference type="Proteomes" id="UP001059596">
    <property type="component" value="Chromosome 3R"/>
</dbReference>
<dbReference type="EMBL" id="JAMKOV010000001">
    <property type="protein sequence ID" value="KAI8046737.1"/>
    <property type="molecule type" value="Genomic_DNA"/>
</dbReference>
<feature type="compositionally biased region" description="Low complexity" evidence="2">
    <location>
        <begin position="83"/>
        <end position="108"/>
    </location>
</feature>
<accession>A0A9P9Z0Y6</accession>
<reference evidence="3" key="1">
    <citation type="journal article" date="2023" name="Genome Biol. Evol.">
        <title>Long-read-based Genome Assembly of Drosophila gunungcola Reveals Fewer Chemosensory Genes in Flower-breeding Species.</title>
        <authorList>
            <person name="Negi A."/>
            <person name="Liao B.Y."/>
            <person name="Yeh S.D."/>
        </authorList>
    </citation>
    <scope>NUCLEOTIDE SEQUENCE</scope>
    <source>
        <strain evidence="3">Sukarami</strain>
    </source>
</reference>
<keyword evidence="4" id="KW-1185">Reference proteome</keyword>
<evidence type="ECO:0000256" key="2">
    <source>
        <dbReference type="SAM" id="MobiDB-lite"/>
    </source>
</evidence>
<dbReference type="OrthoDB" id="7790323at2759"/>
<organism evidence="3 4">
    <name type="scientific">Drosophila gunungcola</name>
    <name type="common">fruit fly</name>
    <dbReference type="NCBI Taxonomy" id="103775"/>
    <lineage>
        <taxon>Eukaryota</taxon>
        <taxon>Metazoa</taxon>
        <taxon>Ecdysozoa</taxon>
        <taxon>Arthropoda</taxon>
        <taxon>Hexapoda</taxon>
        <taxon>Insecta</taxon>
        <taxon>Pterygota</taxon>
        <taxon>Neoptera</taxon>
        <taxon>Endopterygota</taxon>
        <taxon>Diptera</taxon>
        <taxon>Brachycera</taxon>
        <taxon>Muscomorpha</taxon>
        <taxon>Ephydroidea</taxon>
        <taxon>Drosophilidae</taxon>
        <taxon>Drosophila</taxon>
        <taxon>Sophophora</taxon>
    </lineage>
</organism>
<gene>
    <name evidence="3" type="ORF">M5D96_002950</name>
</gene>
<name>A0A9P9Z0Y6_9MUSC</name>
<keyword evidence="1" id="KW-0175">Coiled coil</keyword>
<comment type="caution">
    <text evidence="3">The sequence shown here is derived from an EMBL/GenBank/DDBJ whole genome shotgun (WGS) entry which is preliminary data.</text>
</comment>
<protein>
    <submittedName>
        <fullName evidence="3">Uncharacterized protein</fullName>
    </submittedName>
</protein>